<sequence>MSTSDWQKAKAAELVEYYVEQIKRSEFPEPNLCQGMIEMAYATALLDDEQYGYWTRLTELAVQERRAELRKIRGARIRTKKPQANKNNAIRRAS</sequence>
<dbReference type="EMBL" id="CP148074">
    <property type="protein sequence ID" value="WXL23947.1"/>
    <property type="molecule type" value="Genomic_DNA"/>
</dbReference>
<keyword evidence="2" id="KW-1185">Reference proteome</keyword>
<evidence type="ECO:0000313" key="2">
    <source>
        <dbReference type="Proteomes" id="UP001476583"/>
    </source>
</evidence>
<evidence type="ECO:0000313" key="1">
    <source>
        <dbReference type="EMBL" id="WXL23947.1"/>
    </source>
</evidence>
<proteinExistence type="predicted"/>
<name>A0ABZ2RBG0_ECTME</name>
<gene>
    <name evidence="1" type="ORF">WG219_11330</name>
</gene>
<reference evidence="1 2" key="1">
    <citation type="submission" date="2024-03" db="EMBL/GenBank/DDBJ databases">
        <title>Complete genome of BD2.</title>
        <authorList>
            <person name="Cao G."/>
        </authorList>
    </citation>
    <scope>NUCLEOTIDE SEQUENCE [LARGE SCALE GENOMIC DNA]</scope>
    <source>
        <strain evidence="1 2">BD2</strain>
    </source>
</reference>
<organism evidence="1 2">
    <name type="scientific">Ectopseudomonas mendocina</name>
    <name type="common">Pseudomonas mendocina</name>
    <dbReference type="NCBI Taxonomy" id="300"/>
    <lineage>
        <taxon>Bacteria</taxon>
        <taxon>Pseudomonadati</taxon>
        <taxon>Pseudomonadota</taxon>
        <taxon>Gammaproteobacteria</taxon>
        <taxon>Pseudomonadales</taxon>
        <taxon>Pseudomonadaceae</taxon>
        <taxon>Ectopseudomonas</taxon>
    </lineage>
</organism>
<dbReference type="Proteomes" id="UP001476583">
    <property type="component" value="Chromosome"/>
</dbReference>
<accession>A0ABZ2RBG0</accession>
<protein>
    <submittedName>
        <fullName evidence="1">Uncharacterized protein</fullName>
    </submittedName>
</protein>